<reference evidence="2" key="5">
    <citation type="submission" date="2020-09" db="EMBL/GenBank/DDBJ databases">
        <authorList>
            <person name="Sun Q."/>
            <person name="Ohkuma M."/>
        </authorList>
    </citation>
    <scope>NUCLEOTIDE SEQUENCE</scope>
    <source>
        <strain evidence="2">JCM 4434</strain>
    </source>
</reference>
<accession>A0A8H9HCW1</accession>
<reference evidence="3" key="3">
    <citation type="submission" date="2016-08" db="EMBL/GenBank/DDBJ databases">
        <title>Sequencing, Assembly and Comparative Genomics of S. aureofaciens ATCC 10762.</title>
        <authorList>
            <person name="Gradnigo J.S."/>
            <person name="Johnson N."/>
            <person name="Somerville G.A."/>
        </authorList>
    </citation>
    <scope>NUCLEOTIDE SEQUENCE [LARGE SCALE GENOMIC DNA]</scope>
    <source>
        <strain evidence="3">ATCC 10762</strain>
    </source>
</reference>
<dbReference type="PANTHER" id="PTHR43610:SF1">
    <property type="entry name" value="N-ACETYLTRANSFERASE DOMAIN-CONTAINING PROTEIN"/>
    <property type="match status" value="1"/>
</dbReference>
<proteinExistence type="predicted"/>
<comment type="caution">
    <text evidence="3">The sequence shown here is derived from an EMBL/GenBank/DDBJ whole genome shotgun (WGS) entry which is preliminary data.</text>
</comment>
<reference evidence="4" key="4">
    <citation type="submission" date="2016-08" db="EMBL/GenBank/DDBJ databases">
        <title>Sequencing, assembly and comparative genomics of S. aureofaciens ATCC 10762.</title>
        <authorList>
            <person name="Gradnigo J.S."/>
            <person name="Johnson N."/>
            <person name="Somerville G.A."/>
        </authorList>
    </citation>
    <scope>NUCLEOTIDE SEQUENCE [LARGE SCALE GENOMIC DNA]</scope>
    <source>
        <strain evidence="4">ATCC 10762 / DSM 40127 / CCM 3239 / JCM 4008 / LMG 5968 / NBRC 12843 / NCIMB 8234 / A-377</strain>
    </source>
</reference>
<protein>
    <submittedName>
        <fullName evidence="2 3">N-acetyltransferase</fullName>
    </submittedName>
</protein>
<reference evidence="2" key="1">
    <citation type="journal article" date="2014" name="Int. J. Syst. Evol. Microbiol.">
        <title>Complete genome sequence of Corynebacterium casei LMG S-19264T (=DSM 44701T), isolated from a smear-ripened cheese.</title>
        <authorList>
            <consortium name="US DOE Joint Genome Institute (JGI-PGF)"/>
            <person name="Walter F."/>
            <person name="Albersmeier A."/>
            <person name="Kalinowski J."/>
            <person name="Ruckert C."/>
        </authorList>
    </citation>
    <scope>NUCLEOTIDE SEQUENCE</scope>
    <source>
        <strain evidence="2">JCM 4434</strain>
    </source>
</reference>
<evidence type="ECO:0000313" key="4">
    <source>
        <dbReference type="Proteomes" id="UP000037395"/>
    </source>
</evidence>
<evidence type="ECO:0000259" key="1">
    <source>
        <dbReference type="PROSITE" id="PS51186"/>
    </source>
</evidence>
<organism evidence="3 4">
    <name type="scientific">Kitasatospora aureofaciens</name>
    <name type="common">Streptomyces aureofaciens</name>
    <dbReference type="NCBI Taxonomy" id="1894"/>
    <lineage>
        <taxon>Bacteria</taxon>
        <taxon>Bacillati</taxon>
        <taxon>Actinomycetota</taxon>
        <taxon>Actinomycetes</taxon>
        <taxon>Kitasatosporales</taxon>
        <taxon>Streptomycetaceae</taxon>
        <taxon>Kitasatospora</taxon>
    </lineage>
</organism>
<dbReference type="PROSITE" id="PS51186">
    <property type="entry name" value="GNAT"/>
    <property type="match status" value="1"/>
</dbReference>
<dbReference type="AlphaFoldDB" id="A0A1E7N202"/>
<dbReference type="Proteomes" id="UP000610124">
    <property type="component" value="Unassembled WGS sequence"/>
</dbReference>
<keyword evidence="4" id="KW-1185">Reference proteome</keyword>
<dbReference type="PANTHER" id="PTHR43610">
    <property type="entry name" value="BLL6696 PROTEIN"/>
    <property type="match status" value="1"/>
</dbReference>
<dbReference type="GeneID" id="97483648"/>
<dbReference type="SUPFAM" id="SSF55729">
    <property type="entry name" value="Acyl-CoA N-acyltransferases (Nat)"/>
    <property type="match status" value="1"/>
</dbReference>
<evidence type="ECO:0000313" key="3">
    <source>
        <dbReference type="EMBL" id="OEV34493.1"/>
    </source>
</evidence>
<dbReference type="EMBL" id="BMUB01000001">
    <property type="protein sequence ID" value="GGU57182.1"/>
    <property type="molecule type" value="Genomic_DNA"/>
</dbReference>
<feature type="domain" description="N-acetyltransferase" evidence="1">
    <location>
        <begin position="17"/>
        <end position="183"/>
    </location>
</feature>
<dbReference type="RefSeq" id="WP_030279057.1">
    <property type="nucleotide sequence ID" value="NZ_BMUB01000001.1"/>
</dbReference>
<dbReference type="EMBL" id="JPRF03000045">
    <property type="protein sequence ID" value="OEV34493.1"/>
    <property type="molecule type" value="Genomic_DNA"/>
</dbReference>
<dbReference type="GO" id="GO:0016747">
    <property type="term" value="F:acyltransferase activity, transferring groups other than amino-acyl groups"/>
    <property type="evidence" value="ECO:0007669"/>
    <property type="project" value="InterPro"/>
</dbReference>
<dbReference type="InterPro" id="IPR016181">
    <property type="entry name" value="Acyl_CoA_acyltransferase"/>
</dbReference>
<dbReference type="InterPro" id="IPR000182">
    <property type="entry name" value="GNAT_dom"/>
</dbReference>
<keyword evidence="3" id="KW-0808">Transferase</keyword>
<gene>
    <name evidence="2" type="ORF">GCM10010502_04590</name>
    <name evidence="3" type="ORF">HS99_0035435</name>
</gene>
<accession>A0A1E7N202</accession>
<dbReference type="Pfam" id="PF13302">
    <property type="entry name" value="Acetyltransf_3"/>
    <property type="match status" value="1"/>
</dbReference>
<dbReference type="OrthoDB" id="9795199at2"/>
<dbReference type="Gene3D" id="3.40.630.30">
    <property type="match status" value="1"/>
</dbReference>
<reference evidence="3 4" key="2">
    <citation type="submission" date="2014-07" db="EMBL/GenBank/DDBJ databases">
        <authorList>
            <person name="Zhang J.E."/>
            <person name="Yang H."/>
            <person name="Guo J."/>
            <person name="Deng Z."/>
            <person name="Luo H."/>
            <person name="Luo M."/>
            <person name="Zhao B."/>
        </authorList>
    </citation>
    <scope>NUCLEOTIDE SEQUENCE [LARGE SCALE GENOMIC DNA]</scope>
    <source>
        <strain evidence="3">ATCC 10762</strain>
        <strain evidence="4">ATCC 10762 / DSM 40127 / CCM 3239 / JCM 4008 / LMG 5968 / NBRC 12843 / NCIMB 8234 / A-377</strain>
    </source>
</reference>
<evidence type="ECO:0000313" key="2">
    <source>
        <dbReference type="EMBL" id="GGU57182.1"/>
    </source>
</evidence>
<name>A0A1E7N202_KITAU</name>
<sequence>MGTWAVHAPVVLENEFVRLSPLTAADRDGLRTIALAPDIWRYFVTRIDTPEDYEAFFDATLADHQACRRAVFVITDKRTGRVAGSMSFGNMAEADGRLEIGWSWLGLDFQGRGVNRWAKYLLLRHAFENLGALRVEFKTDELNKQARRGLLNIGAREEGTLRSFNPMPDGRRRNAVFYSVLRDEWPEVREQLARGPRVVRQEGA</sequence>
<dbReference type="Proteomes" id="UP000037395">
    <property type="component" value="Unassembled WGS sequence"/>
</dbReference>